<feature type="region of interest" description="Disordered" evidence="1">
    <location>
        <begin position="1"/>
        <end position="28"/>
    </location>
</feature>
<comment type="caution">
    <text evidence="3">The sequence shown here is derived from an EMBL/GenBank/DDBJ whole genome shotgun (WGS) entry which is preliminary data.</text>
</comment>
<organism evidence="3 4">
    <name type="scientific">Nocardiopsis alba</name>
    <dbReference type="NCBI Taxonomy" id="53437"/>
    <lineage>
        <taxon>Bacteria</taxon>
        <taxon>Bacillati</taxon>
        <taxon>Actinomycetota</taxon>
        <taxon>Actinomycetes</taxon>
        <taxon>Streptosporangiales</taxon>
        <taxon>Nocardiopsidaceae</taxon>
        <taxon>Nocardiopsis</taxon>
    </lineage>
</organism>
<proteinExistence type="predicted"/>
<dbReference type="AlphaFoldDB" id="A0A7K2IMC1"/>
<dbReference type="EMBL" id="JAYMRS010000001">
    <property type="protein sequence ID" value="MFB8767393.1"/>
    <property type="molecule type" value="Genomic_DNA"/>
</dbReference>
<dbReference type="GeneID" id="91392129"/>
<reference evidence="2 5" key="2">
    <citation type="submission" date="2024-01" db="EMBL/GenBank/DDBJ databases">
        <title>Genome mining of biosynthetic gene clusters to explore secondary metabolites of Streptomyces sp.</title>
        <authorList>
            <person name="Baig A."/>
            <person name="Ajitkumar Shintre N."/>
            <person name="Kumar H."/>
            <person name="Anbarasu A."/>
            <person name="Ramaiah S."/>
        </authorList>
    </citation>
    <scope>NUCLEOTIDE SEQUENCE [LARGE SCALE GENOMIC DNA]</scope>
    <source>
        <strain evidence="2 5">A01</strain>
    </source>
</reference>
<reference evidence="3 4" key="1">
    <citation type="journal article" date="2019" name="Nat. Commun.">
        <title>The antimicrobial potential of Streptomyces from insect microbiomes.</title>
        <authorList>
            <person name="Chevrette M.G."/>
            <person name="Carlson C.M."/>
            <person name="Ortega H.E."/>
            <person name="Thomas C."/>
            <person name="Ananiev G.E."/>
            <person name="Barns K.J."/>
            <person name="Book A.J."/>
            <person name="Cagnazzo J."/>
            <person name="Carlos C."/>
            <person name="Flanigan W."/>
            <person name="Grubbs K.J."/>
            <person name="Horn H.A."/>
            <person name="Hoffmann F.M."/>
            <person name="Klassen J.L."/>
            <person name="Knack J.J."/>
            <person name="Lewin G.R."/>
            <person name="McDonald B.R."/>
            <person name="Muller L."/>
            <person name="Melo W.G.P."/>
            <person name="Pinto-Tomas A.A."/>
            <person name="Schmitz A."/>
            <person name="Wendt-Pienkowski E."/>
            <person name="Wildman S."/>
            <person name="Zhao M."/>
            <person name="Zhang F."/>
            <person name="Bugni T.S."/>
            <person name="Andes D.R."/>
            <person name="Pupo M.T."/>
            <person name="Currie C.R."/>
        </authorList>
    </citation>
    <scope>NUCLEOTIDE SEQUENCE [LARGE SCALE GENOMIC DNA]</scope>
    <source>
        <strain evidence="3 4">SID5840</strain>
    </source>
</reference>
<accession>A0A7K2IMC1</accession>
<dbReference type="Proteomes" id="UP000467124">
    <property type="component" value="Unassembled WGS sequence"/>
</dbReference>
<protein>
    <submittedName>
        <fullName evidence="3">Uncharacterized protein</fullName>
    </submittedName>
</protein>
<dbReference type="RefSeq" id="WP_014912436.1">
    <property type="nucleotide sequence ID" value="NZ_BAZE01000006.1"/>
</dbReference>
<evidence type="ECO:0000313" key="3">
    <source>
        <dbReference type="EMBL" id="MYR31110.1"/>
    </source>
</evidence>
<name>A0A7K2IMC1_9ACTN</name>
<sequence>MPTPHRPEPLRLSDRERPSATKLTGPALVPDDLVAPLLDLARSLRERPGGPPTVPGERTG</sequence>
<dbReference type="EMBL" id="WWHY01000001">
    <property type="protein sequence ID" value="MYR31110.1"/>
    <property type="molecule type" value="Genomic_DNA"/>
</dbReference>
<keyword evidence="5" id="KW-1185">Reference proteome</keyword>
<feature type="compositionally biased region" description="Basic and acidic residues" evidence="1">
    <location>
        <begin position="1"/>
        <end position="19"/>
    </location>
</feature>
<gene>
    <name evidence="3" type="ORF">GTW20_02175</name>
    <name evidence="2" type="ORF">VSQ78_06730</name>
</gene>
<evidence type="ECO:0000313" key="4">
    <source>
        <dbReference type="Proteomes" id="UP000467124"/>
    </source>
</evidence>
<evidence type="ECO:0000256" key="1">
    <source>
        <dbReference type="SAM" id="MobiDB-lite"/>
    </source>
</evidence>
<dbReference type="Proteomes" id="UP001585053">
    <property type="component" value="Unassembled WGS sequence"/>
</dbReference>
<evidence type="ECO:0000313" key="2">
    <source>
        <dbReference type="EMBL" id="MFB8767393.1"/>
    </source>
</evidence>
<evidence type="ECO:0000313" key="5">
    <source>
        <dbReference type="Proteomes" id="UP001585053"/>
    </source>
</evidence>